<dbReference type="NCBIfam" id="NF010319">
    <property type="entry name" value="PRK13756.1"/>
    <property type="match status" value="1"/>
</dbReference>
<dbReference type="PANTHER" id="PTHR30055:SF151">
    <property type="entry name" value="TRANSCRIPTIONAL REGULATORY PROTEIN"/>
    <property type="match status" value="1"/>
</dbReference>
<keyword evidence="4 6" id="KW-0238">DNA-binding</keyword>
<organism evidence="8 9">
    <name type="scientific">Pandoraea pulmonicola</name>
    <dbReference type="NCBI Taxonomy" id="93221"/>
    <lineage>
        <taxon>Bacteria</taxon>
        <taxon>Pseudomonadati</taxon>
        <taxon>Pseudomonadota</taxon>
        <taxon>Betaproteobacteria</taxon>
        <taxon>Burkholderiales</taxon>
        <taxon>Burkholderiaceae</taxon>
        <taxon>Pandoraea</taxon>
    </lineage>
</organism>
<accession>A0ABM5RZY8</accession>
<dbReference type="RefSeq" id="WP_039408166.1">
    <property type="nucleotide sequence ID" value="NZ_CP010310.2"/>
</dbReference>
<feature type="DNA-binding region" description="H-T-H motif" evidence="6">
    <location>
        <begin position="31"/>
        <end position="50"/>
    </location>
</feature>
<keyword evidence="5" id="KW-0804">Transcription</keyword>
<dbReference type="InterPro" id="IPR001647">
    <property type="entry name" value="HTH_TetR"/>
</dbReference>
<keyword evidence="9" id="KW-1185">Reference proteome</keyword>
<dbReference type="InterPro" id="IPR003012">
    <property type="entry name" value="Tet_transcr_reg_TetR"/>
</dbReference>
<dbReference type="PANTHER" id="PTHR30055">
    <property type="entry name" value="HTH-TYPE TRANSCRIPTIONAL REGULATOR RUTR"/>
    <property type="match status" value="1"/>
</dbReference>
<dbReference type="InterPro" id="IPR036271">
    <property type="entry name" value="Tet_transcr_reg_TetR-rel_C_sf"/>
</dbReference>
<dbReference type="PRINTS" id="PR00455">
    <property type="entry name" value="HTHTETR"/>
</dbReference>
<name>A0ABM5RZY8_PANPU</name>
<sequence length="215" mass="23752">MKDVTPPRLSRDVVMQAALELLNEAGIDALSTRRLAERLGVQSPTLYWHFKNKAELLEAMAEAIMLERHAQTPPQPGERWQDWFVENAHSFRRALLAYRDGARLHAGTRPRPAQLGDIEAKTRMLCDAGFTPAQAIGLMIAVSRFVVGWVLEEQACAAGPANATRGEDIDAKAYPLLSAGWTAVDAQDPDRAFDDHVRLFVSGAEHRLGEASARK</sequence>
<dbReference type="EMBL" id="CP010310">
    <property type="protein sequence ID" value="AJC21047.1"/>
    <property type="molecule type" value="Genomic_DNA"/>
</dbReference>
<dbReference type="SUPFAM" id="SSF48498">
    <property type="entry name" value="Tetracyclin repressor-like, C-terminal domain"/>
    <property type="match status" value="1"/>
</dbReference>
<evidence type="ECO:0000256" key="1">
    <source>
        <dbReference type="ARBA" id="ARBA00002856"/>
    </source>
</evidence>
<reference evidence="8" key="1">
    <citation type="submission" date="2016-11" db="EMBL/GenBank/DDBJ databases">
        <title>Complete Genome Sequencing of Pandoraea pulmonicola DSM 16583.</title>
        <authorList>
            <person name="Chan K.-G."/>
        </authorList>
    </citation>
    <scope>NUCLEOTIDE SEQUENCE</scope>
    <source>
        <strain evidence="8">DSM 16583</strain>
    </source>
</reference>
<dbReference type="Pfam" id="PF00440">
    <property type="entry name" value="TetR_N"/>
    <property type="match status" value="1"/>
</dbReference>
<dbReference type="Gene3D" id="1.10.10.60">
    <property type="entry name" value="Homeodomain-like"/>
    <property type="match status" value="1"/>
</dbReference>
<evidence type="ECO:0000313" key="9">
    <source>
        <dbReference type="Proteomes" id="UP000035086"/>
    </source>
</evidence>
<keyword evidence="3" id="KW-0805">Transcription regulation</keyword>
<evidence type="ECO:0000259" key="7">
    <source>
        <dbReference type="PROSITE" id="PS50977"/>
    </source>
</evidence>
<evidence type="ECO:0000256" key="2">
    <source>
        <dbReference type="ARBA" id="ARBA00022491"/>
    </source>
</evidence>
<dbReference type="Proteomes" id="UP000035086">
    <property type="component" value="Chromosome"/>
</dbReference>
<feature type="domain" description="HTH tetR-type" evidence="7">
    <location>
        <begin position="8"/>
        <end position="68"/>
    </location>
</feature>
<proteinExistence type="predicted"/>
<dbReference type="Pfam" id="PF02909">
    <property type="entry name" value="TetR_C_1"/>
    <property type="match status" value="1"/>
</dbReference>
<evidence type="ECO:0000256" key="6">
    <source>
        <dbReference type="PROSITE-ProRule" id="PRU00335"/>
    </source>
</evidence>
<evidence type="ECO:0000256" key="4">
    <source>
        <dbReference type="ARBA" id="ARBA00023125"/>
    </source>
</evidence>
<comment type="function">
    <text evidence="1">TetR is the repressor of the tetracycline resistance element; its N-terminal region forms a helix-turn-helix structure and binds DNA. Binding of tetracycline to TetR reduces the repressor affinity for the tetracycline resistance gene (tetA) promoter operator sites.</text>
</comment>
<protein>
    <submittedName>
        <fullName evidence="8">TetR family transcriptional regulator</fullName>
    </submittedName>
</protein>
<evidence type="ECO:0000256" key="3">
    <source>
        <dbReference type="ARBA" id="ARBA00023015"/>
    </source>
</evidence>
<keyword evidence="2" id="KW-0678">Repressor</keyword>
<dbReference type="InterPro" id="IPR023772">
    <property type="entry name" value="DNA-bd_HTH_TetR-type_CS"/>
</dbReference>
<dbReference type="PROSITE" id="PS01081">
    <property type="entry name" value="HTH_TETR_1"/>
    <property type="match status" value="1"/>
</dbReference>
<dbReference type="Gene3D" id="1.10.357.10">
    <property type="entry name" value="Tetracycline Repressor, domain 2"/>
    <property type="match status" value="1"/>
</dbReference>
<dbReference type="PRINTS" id="PR00400">
    <property type="entry name" value="TETREPRESSOR"/>
</dbReference>
<dbReference type="InterPro" id="IPR004111">
    <property type="entry name" value="Repressor_TetR_C"/>
</dbReference>
<dbReference type="SUPFAM" id="SSF46689">
    <property type="entry name" value="Homeodomain-like"/>
    <property type="match status" value="1"/>
</dbReference>
<evidence type="ECO:0000313" key="8">
    <source>
        <dbReference type="EMBL" id="AJC21047.1"/>
    </source>
</evidence>
<dbReference type="InterPro" id="IPR050109">
    <property type="entry name" value="HTH-type_TetR-like_transc_reg"/>
</dbReference>
<dbReference type="InterPro" id="IPR009057">
    <property type="entry name" value="Homeodomain-like_sf"/>
</dbReference>
<dbReference type="PROSITE" id="PS50977">
    <property type="entry name" value="HTH_TETR_2"/>
    <property type="match status" value="1"/>
</dbReference>
<evidence type="ECO:0000256" key="5">
    <source>
        <dbReference type="ARBA" id="ARBA00023163"/>
    </source>
</evidence>
<gene>
    <name evidence="8" type="ORF">RO07_12305</name>
</gene>